<proteinExistence type="predicted"/>
<sequence length="168" mass="17293">MTNQASAVPGSNLSPAPGGEATRKHFWQNLVAACIAIAWNAGFLFMSLGLPAGHSRGDVGPGSLPMQVSVFGLVVSVVYLVQVLRGIDFGGSSEKIDVARVAGLLGIFVAVALSANWIGLALCLGIGTGVATLLFPGERPLVRALATGAGFWLIAWGLFGKLLELPLP</sequence>
<evidence type="ECO:0000256" key="1">
    <source>
        <dbReference type="SAM" id="Phobius"/>
    </source>
</evidence>
<feature type="transmembrane region" description="Helical" evidence="1">
    <location>
        <begin position="30"/>
        <end position="52"/>
    </location>
</feature>
<feature type="transmembrane region" description="Helical" evidence="1">
    <location>
        <begin position="102"/>
        <end position="135"/>
    </location>
</feature>
<keyword evidence="4" id="KW-1185">Reference proteome</keyword>
<keyword evidence="1" id="KW-0812">Transmembrane</keyword>
<dbReference type="OrthoDB" id="8361432at2"/>
<dbReference type="InterPro" id="IPR009936">
    <property type="entry name" value="DUF1468"/>
</dbReference>
<keyword evidence="1" id="KW-0472">Membrane</keyword>
<feature type="transmembrane region" description="Helical" evidence="1">
    <location>
        <begin position="64"/>
        <end position="81"/>
    </location>
</feature>
<dbReference type="RefSeq" id="WP_097142495.1">
    <property type="nucleotide sequence ID" value="NZ_OBQD01000020.1"/>
</dbReference>
<dbReference type="EMBL" id="OBQD01000020">
    <property type="protein sequence ID" value="SOC46084.1"/>
    <property type="molecule type" value="Genomic_DNA"/>
</dbReference>
<keyword evidence="1" id="KW-1133">Transmembrane helix</keyword>
<reference evidence="3 4" key="1">
    <citation type="submission" date="2017-08" db="EMBL/GenBank/DDBJ databases">
        <authorList>
            <person name="de Groot N.N."/>
        </authorList>
    </citation>
    <scope>NUCLEOTIDE SEQUENCE [LARGE SCALE GENOMIC DNA]</scope>
    <source>
        <strain evidence="3 4">JC85</strain>
    </source>
</reference>
<feature type="transmembrane region" description="Helical" evidence="1">
    <location>
        <begin position="141"/>
        <end position="159"/>
    </location>
</feature>
<evidence type="ECO:0000259" key="2">
    <source>
        <dbReference type="Pfam" id="PF07331"/>
    </source>
</evidence>
<protein>
    <submittedName>
        <fullName evidence="3">Tripartite tricarboxylate transporter TctB family protein</fullName>
    </submittedName>
</protein>
<evidence type="ECO:0000313" key="4">
    <source>
        <dbReference type="Proteomes" id="UP000219167"/>
    </source>
</evidence>
<dbReference type="Pfam" id="PF07331">
    <property type="entry name" value="TctB"/>
    <property type="match status" value="1"/>
</dbReference>
<accession>A0A285UW08</accession>
<evidence type="ECO:0000313" key="3">
    <source>
        <dbReference type="EMBL" id="SOC46084.1"/>
    </source>
</evidence>
<dbReference type="AlphaFoldDB" id="A0A285UW08"/>
<gene>
    <name evidence="3" type="ORF">SAMN05892877_12094</name>
</gene>
<name>A0A285UW08_9HYPH</name>
<dbReference type="Proteomes" id="UP000219167">
    <property type="component" value="Unassembled WGS sequence"/>
</dbReference>
<organism evidence="3 4">
    <name type="scientific">Rhizobium subbaraonis</name>
    <dbReference type="NCBI Taxonomy" id="908946"/>
    <lineage>
        <taxon>Bacteria</taxon>
        <taxon>Pseudomonadati</taxon>
        <taxon>Pseudomonadota</taxon>
        <taxon>Alphaproteobacteria</taxon>
        <taxon>Hyphomicrobiales</taxon>
        <taxon>Rhizobiaceae</taxon>
        <taxon>Rhizobium/Agrobacterium group</taxon>
        <taxon>Rhizobium</taxon>
    </lineage>
</organism>
<feature type="domain" description="DUF1468" evidence="2">
    <location>
        <begin position="34"/>
        <end position="168"/>
    </location>
</feature>